<dbReference type="InterPro" id="IPR051091">
    <property type="entry name" value="O-Glucosyltr/Glycosyltrsf_90"/>
</dbReference>
<proteinExistence type="inferred from homology"/>
<dbReference type="Proteomes" id="UP001153069">
    <property type="component" value="Unassembled WGS sequence"/>
</dbReference>
<dbReference type="OrthoDB" id="48801at2759"/>
<evidence type="ECO:0000259" key="3">
    <source>
        <dbReference type="SMART" id="SM00672"/>
    </source>
</evidence>
<evidence type="ECO:0000313" key="5">
    <source>
        <dbReference type="Proteomes" id="UP001153069"/>
    </source>
</evidence>
<evidence type="ECO:0000313" key="4">
    <source>
        <dbReference type="EMBL" id="CAB9503812.1"/>
    </source>
</evidence>
<accession>A0A9N8DJG4</accession>
<protein>
    <submittedName>
        <fullName evidence="4">KDEL motif-containing protein 1</fullName>
    </submittedName>
</protein>
<dbReference type="PANTHER" id="PTHR12203:SF35">
    <property type="entry name" value="PROTEIN O-GLUCOSYLTRANSFERASE 1"/>
    <property type="match status" value="1"/>
</dbReference>
<reference evidence="4" key="1">
    <citation type="submission" date="2020-06" db="EMBL/GenBank/DDBJ databases">
        <authorList>
            <consortium name="Plant Systems Biology data submission"/>
        </authorList>
    </citation>
    <scope>NUCLEOTIDE SEQUENCE</scope>
    <source>
        <strain evidence="4">D6</strain>
    </source>
</reference>
<feature type="domain" description="Glycosyl transferase CAP10" evidence="3">
    <location>
        <begin position="203"/>
        <end position="470"/>
    </location>
</feature>
<name>A0A9N8DJG4_9STRA</name>
<comment type="similarity">
    <text evidence="1">Belongs to the glycosyltransferase 90 family.</text>
</comment>
<dbReference type="SMART" id="SM00672">
    <property type="entry name" value="CAP10"/>
    <property type="match status" value="1"/>
</dbReference>
<evidence type="ECO:0000256" key="1">
    <source>
        <dbReference type="ARBA" id="ARBA00010118"/>
    </source>
</evidence>
<dbReference type="PANTHER" id="PTHR12203">
    <property type="entry name" value="KDEL LYS-ASP-GLU-LEU CONTAINING - RELATED"/>
    <property type="match status" value="1"/>
</dbReference>
<dbReference type="GO" id="GO:0016740">
    <property type="term" value="F:transferase activity"/>
    <property type="evidence" value="ECO:0007669"/>
    <property type="project" value="UniProtKB-KW"/>
</dbReference>
<comment type="caution">
    <text evidence="4">The sequence shown here is derived from an EMBL/GenBank/DDBJ whole genome shotgun (WGS) entry which is preliminary data.</text>
</comment>
<dbReference type="EMBL" id="CAICTM010000176">
    <property type="protein sequence ID" value="CAB9503812.1"/>
    <property type="molecule type" value="Genomic_DNA"/>
</dbReference>
<keyword evidence="5" id="KW-1185">Reference proteome</keyword>
<dbReference type="AlphaFoldDB" id="A0A9N8DJG4"/>
<gene>
    <name evidence="4" type="ORF">SEMRO_177_G077670.1</name>
</gene>
<keyword evidence="2" id="KW-0808">Transferase</keyword>
<dbReference type="Pfam" id="PF05686">
    <property type="entry name" value="Glyco_transf_90"/>
    <property type="match status" value="1"/>
</dbReference>
<dbReference type="InterPro" id="IPR006598">
    <property type="entry name" value="CAP10"/>
</dbReference>
<sequence length="474" mass="55444">MAVISSSSRPVRIPLRSRNRGHGFPWISLAGRWLGYAVLICVVISLCYPTETYDTYMTVSDEVSFRLQGYTEAYSETTDWSFFQNDFKHRFGRLPPASLQQWHRYARYHGCLEMDGYQTLHDDLEPYRRQKRQKHRRYYYEKVISSGIHQTDNYMVFQVKNHILTVIAQKCAFDEASIAVIEKNFRWMLTPVVQHTPPLDAIFFFDLHDNPTRKSNPDSLPIFGTCRMTYWTDDQPTTTITTDEYSKATQLRQPFHPDFMDTSYESSSVLLVPYYWALDVSLFSSSGPAFTQRQDAIVWRGVTTGQEWGVSPRFQLVDEYGQKKESGVQLDFGFTGVVQNTSAAHTLPPGTTLAPHMNDAQTQQYKYIMDVDGNAFTSRFPRLLQSGSLLFKSTRFREWYTERLQPYKHYVPVNYNLSDLVEKLTWAHEHPQMAPRIVQNADTASKQFFRRKEMQCYVYRMMLEYNDLFEPTTK</sequence>
<evidence type="ECO:0000256" key="2">
    <source>
        <dbReference type="ARBA" id="ARBA00022679"/>
    </source>
</evidence>
<organism evidence="4 5">
    <name type="scientific">Seminavis robusta</name>
    <dbReference type="NCBI Taxonomy" id="568900"/>
    <lineage>
        <taxon>Eukaryota</taxon>
        <taxon>Sar</taxon>
        <taxon>Stramenopiles</taxon>
        <taxon>Ochrophyta</taxon>
        <taxon>Bacillariophyta</taxon>
        <taxon>Bacillariophyceae</taxon>
        <taxon>Bacillariophycidae</taxon>
        <taxon>Naviculales</taxon>
        <taxon>Naviculaceae</taxon>
        <taxon>Seminavis</taxon>
    </lineage>
</organism>